<sequence length="363" mass="40209">MLFLSSKMHLLFIFATISSAWALDCTQIQDSQIFNASRIFIPGGDGSLQPLPAHFNCLYTIKAPANSTSGYSANVVLRNGIRGVNDVIYVVDLQGKNYIMNNKTGIGGEPYEYVLPPGTQMSIQVITKSVFMNSMFSVTVEYHAAKIGPTIEMKTNGEMNFIDVSTMREEGYLYATVTLIGLEPIYWSLSSSGHNGVLDCYDCYVIDGTINNMTRIQTLNYAISIRPNDNLSNAVTFMTCVDDFFPVVLNPKSELDQVEILMAPSVAVEHMFASPIGMRNMEPGYVLVQEIVNFDWPGIVMTNLKIISPVCKAYVISGPPNNSSTILLDLANATVPTVFGRQYFSFLNVDCEFECTLKQFKII</sequence>
<evidence type="ECO:0000313" key="4">
    <source>
        <dbReference type="WBParaSite" id="Csp11.Scaffold612.g5884.t2"/>
    </source>
</evidence>
<dbReference type="WBParaSite" id="Csp11.Scaffold612.g5884.t2">
    <property type="protein sequence ID" value="Csp11.Scaffold612.g5884.t2"/>
    <property type="gene ID" value="Csp11.Scaffold612.g5884"/>
</dbReference>
<feature type="chain" id="PRO_5009307531" evidence="1">
    <location>
        <begin position="23"/>
        <end position="363"/>
    </location>
</feature>
<dbReference type="eggNOG" id="ENOG502THJE">
    <property type="taxonomic scope" value="Eukaryota"/>
</dbReference>
<keyword evidence="3" id="KW-1185">Reference proteome</keyword>
<keyword evidence="1" id="KW-0732">Signal</keyword>
<protein>
    <submittedName>
        <fullName evidence="4">CUB_2 domain-containing protein</fullName>
    </submittedName>
</protein>
<evidence type="ECO:0000256" key="1">
    <source>
        <dbReference type="SAM" id="SignalP"/>
    </source>
</evidence>
<dbReference type="Pfam" id="PF02408">
    <property type="entry name" value="CUB_2"/>
    <property type="match status" value="1"/>
</dbReference>
<proteinExistence type="predicted"/>
<reference evidence="4" key="1">
    <citation type="submission" date="2016-11" db="UniProtKB">
        <authorList>
            <consortium name="WormBaseParasite"/>
        </authorList>
    </citation>
    <scope>IDENTIFICATION</scope>
</reference>
<dbReference type="AlphaFoldDB" id="A0A1I7TH58"/>
<name>A0A1I7TH58_9PELO</name>
<feature type="signal peptide" evidence="1">
    <location>
        <begin position="1"/>
        <end position="22"/>
    </location>
</feature>
<evidence type="ECO:0000313" key="3">
    <source>
        <dbReference type="Proteomes" id="UP000095282"/>
    </source>
</evidence>
<dbReference type="STRING" id="1561998.A0A1I7TH58"/>
<dbReference type="InterPro" id="IPR003366">
    <property type="entry name" value="CUB-like_dom"/>
</dbReference>
<dbReference type="Proteomes" id="UP000095282">
    <property type="component" value="Unplaced"/>
</dbReference>
<evidence type="ECO:0000259" key="2">
    <source>
        <dbReference type="Pfam" id="PF02408"/>
    </source>
</evidence>
<organism evidence="3 4">
    <name type="scientific">Caenorhabditis tropicalis</name>
    <dbReference type="NCBI Taxonomy" id="1561998"/>
    <lineage>
        <taxon>Eukaryota</taxon>
        <taxon>Metazoa</taxon>
        <taxon>Ecdysozoa</taxon>
        <taxon>Nematoda</taxon>
        <taxon>Chromadorea</taxon>
        <taxon>Rhabditida</taxon>
        <taxon>Rhabditina</taxon>
        <taxon>Rhabditomorpha</taxon>
        <taxon>Rhabditoidea</taxon>
        <taxon>Rhabditidae</taxon>
        <taxon>Peloderinae</taxon>
        <taxon>Caenorhabditis</taxon>
    </lineage>
</organism>
<feature type="domain" description="CUB-like" evidence="2">
    <location>
        <begin position="23"/>
        <end position="143"/>
    </location>
</feature>
<accession>A0A1I7TH58</accession>